<proteinExistence type="predicted"/>
<name>A0A098TH93_9CYAN</name>
<evidence type="ECO:0000313" key="1">
    <source>
        <dbReference type="EMBL" id="KGF71955.1"/>
    </source>
</evidence>
<dbReference type="EMBL" id="JJML01000042">
    <property type="protein sequence ID" value="KGF71955.1"/>
    <property type="molecule type" value="Genomic_DNA"/>
</dbReference>
<dbReference type="AlphaFoldDB" id="A0A098TH93"/>
<comment type="caution">
    <text evidence="1">The sequence shown here is derived from an EMBL/GenBank/DDBJ whole genome shotgun (WGS) entry which is preliminary data.</text>
</comment>
<evidence type="ECO:0000313" key="2">
    <source>
        <dbReference type="Proteomes" id="UP000030170"/>
    </source>
</evidence>
<reference evidence="1 2" key="1">
    <citation type="journal article" date="2014" name="Mol. Ecol.">
        <title>Evolution of Synechococcus.</title>
        <authorList>
            <person name="Dvorak P."/>
            <person name="Casamatta D."/>
            <person name="Hasler P."/>
            <person name="Poulickova A."/>
            <person name="Ondrej V."/>
            <person name="Sanges R."/>
        </authorList>
    </citation>
    <scope>NUCLEOTIDE SEQUENCE [LARGE SCALE GENOMIC DNA]</scope>
    <source>
        <strain evidence="1 2">CAUP A 1101</strain>
    </source>
</reference>
<keyword evidence="2" id="KW-1185">Reference proteome</keyword>
<organism evidence="1 2">
    <name type="scientific">Neosynechococcus sphagnicola sy1</name>
    <dbReference type="NCBI Taxonomy" id="1497020"/>
    <lineage>
        <taxon>Bacteria</taxon>
        <taxon>Bacillati</taxon>
        <taxon>Cyanobacteriota</taxon>
        <taxon>Cyanophyceae</taxon>
        <taxon>Neosynechococcales</taxon>
        <taxon>Neosynechococcaceae</taxon>
        <taxon>Neosynechococcus</taxon>
    </lineage>
</organism>
<gene>
    <name evidence="1" type="ORF">DO97_13645</name>
</gene>
<dbReference type="RefSeq" id="WP_036535165.1">
    <property type="nucleotide sequence ID" value="NZ_JJML01000042.1"/>
</dbReference>
<sequence>MPSPPDPRTVKIIELSAIEHNIQLPSHHLESIHQLLQHSLYSKVNDPAIALQFRYFLQDQSLIILTQHQQQPFFDLDIILSHLEQEIRRIPLKSIISIHVKFQIFDQNQPYFSYSILLQPTTHSPDLDVLR</sequence>
<accession>A0A098TH93</accession>
<dbReference type="Proteomes" id="UP000030170">
    <property type="component" value="Unassembled WGS sequence"/>
</dbReference>
<protein>
    <submittedName>
        <fullName evidence="1">Uncharacterized protein</fullName>
    </submittedName>
</protein>